<reference evidence="3" key="1">
    <citation type="submission" date="2023-10" db="EMBL/GenBank/DDBJ databases">
        <authorList>
            <person name="Chen Y."/>
            <person name="Shah S."/>
            <person name="Dougan E. K."/>
            <person name="Thang M."/>
            <person name="Chan C."/>
        </authorList>
    </citation>
    <scope>NUCLEOTIDE SEQUENCE [LARGE SCALE GENOMIC DNA]</scope>
</reference>
<comment type="caution">
    <text evidence="3">The sequence shown here is derived from an EMBL/GenBank/DDBJ whole genome shotgun (WGS) entry which is preliminary data.</text>
</comment>
<evidence type="ECO:0000313" key="4">
    <source>
        <dbReference type="Proteomes" id="UP001189429"/>
    </source>
</evidence>
<protein>
    <recommendedName>
        <fullName evidence="2">EF-hand domain-containing protein</fullName>
    </recommendedName>
</protein>
<feature type="domain" description="EF-hand" evidence="2">
    <location>
        <begin position="546"/>
        <end position="581"/>
    </location>
</feature>
<dbReference type="InterPro" id="IPR051001">
    <property type="entry name" value="Calbindin_Ca-bind"/>
</dbReference>
<accession>A0ABN9Y0B1</accession>
<dbReference type="PANTHER" id="PTHR19972">
    <property type="entry name" value="CALBINDIN"/>
    <property type="match status" value="1"/>
</dbReference>
<evidence type="ECO:0000256" key="1">
    <source>
        <dbReference type="ARBA" id="ARBA00022837"/>
    </source>
</evidence>
<dbReference type="InterPro" id="IPR018247">
    <property type="entry name" value="EF_Hand_1_Ca_BS"/>
</dbReference>
<name>A0ABN9Y0B1_9DINO</name>
<dbReference type="PANTHER" id="PTHR19972:SF10">
    <property type="entry name" value="CALBINDIN-32"/>
    <property type="match status" value="1"/>
</dbReference>
<dbReference type="InterPro" id="IPR002048">
    <property type="entry name" value="EF_hand_dom"/>
</dbReference>
<dbReference type="CDD" id="cd00051">
    <property type="entry name" value="EFh"/>
    <property type="match status" value="1"/>
</dbReference>
<gene>
    <name evidence="3" type="ORF">PCOR1329_LOCUS81419</name>
</gene>
<dbReference type="Gene3D" id="1.10.238.10">
    <property type="entry name" value="EF-hand"/>
    <property type="match status" value="1"/>
</dbReference>
<dbReference type="Proteomes" id="UP001189429">
    <property type="component" value="Unassembled WGS sequence"/>
</dbReference>
<dbReference type="PROSITE" id="PS00018">
    <property type="entry name" value="EF_HAND_1"/>
    <property type="match status" value="1"/>
</dbReference>
<keyword evidence="1" id="KW-0106">Calcium</keyword>
<dbReference type="SMART" id="SM00054">
    <property type="entry name" value="EFh"/>
    <property type="match status" value="2"/>
</dbReference>
<dbReference type="SUPFAM" id="SSF47473">
    <property type="entry name" value="EF-hand"/>
    <property type="match status" value="1"/>
</dbReference>
<dbReference type="Pfam" id="PF13499">
    <property type="entry name" value="EF-hand_7"/>
    <property type="match status" value="1"/>
</dbReference>
<dbReference type="EMBL" id="CAUYUJ010021615">
    <property type="protein sequence ID" value="CAK0905862.1"/>
    <property type="molecule type" value="Genomic_DNA"/>
</dbReference>
<dbReference type="PROSITE" id="PS50222">
    <property type="entry name" value="EF_HAND_2"/>
    <property type="match status" value="2"/>
</dbReference>
<sequence length="831" mass="90477">MRALGTLLFPFLKSYVSRAPTLGFTRLVSLRRAELQKSALDQIDKALRKSLPLRVTRVYVHQFGLSVGPVVGVRVSVAGLRVELEWTSHQIWESAAADVQDAARKSSQNKAQAAIKAVEASLKGKGPVSVRADLRTAGCRAIERGGARAQAQLQLSSGAAEGVPGPRLDPASEAEVAQRWFRLELPRVVRTLLTPRALPAKRARAEVLVRRVVLEVRPCTVSALMQAAAALKRFSEWKEAEEGEATCTISPLQPGERAQYAQALAKGGDVVAWEERMTAEEILLAHCERSCWPVPEALSLDEWIDQIKAEKRPVHAVEASAEVQCIVVEVLGDSHPSGHGLTARMESLRASVGILAPQQGAASLNPKSLGSWGCTVDAKLLRDAGPKKLEARAFLGCLEITCAPPSSLAVPVLEPCSFSAECWLHASGGRDTVLLHKENHAVVFPGVREQAAVAVNISGHALWQVQHILQDVADAAKAVQLDSAESTAESILTKKPREDAKRHAAHLAFVRRIFDELDTDGSGFLESAEVDQLLLTLYGHKMTLVEIKMASKHMMRMIDTDNNGVVRVEELQAFFDQWQGAEERSAGPVCPNLCDFVVPVPQSLDLEETFRRCVCPDFDEHALEAHPEVLQLRWVRALQNYSMAQSTWTASIAPRLDSKFAEWKLHGGILATDFWNDPTLSLTTISDVPSDPEARDVTLVCSVDMPDVSLRLADCQHASAIPRICVDIHHVLLAGGVVTSSQKSALSFQGLSGGFSIRASYWNHEHCLVEPLVEPWSVKLDADGKSVRFLSDHHMVVNATPPLLQALSFAAASFKCAAAPPPDEHPSQTEG</sequence>
<keyword evidence="4" id="KW-1185">Reference proteome</keyword>
<feature type="domain" description="EF-hand" evidence="2">
    <location>
        <begin position="505"/>
        <end position="540"/>
    </location>
</feature>
<proteinExistence type="predicted"/>
<dbReference type="InterPro" id="IPR011992">
    <property type="entry name" value="EF-hand-dom_pair"/>
</dbReference>
<organism evidence="3 4">
    <name type="scientific">Prorocentrum cordatum</name>
    <dbReference type="NCBI Taxonomy" id="2364126"/>
    <lineage>
        <taxon>Eukaryota</taxon>
        <taxon>Sar</taxon>
        <taxon>Alveolata</taxon>
        <taxon>Dinophyceae</taxon>
        <taxon>Prorocentrales</taxon>
        <taxon>Prorocentraceae</taxon>
        <taxon>Prorocentrum</taxon>
    </lineage>
</organism>
<evidence type="ECO:0000313" key="3">
    <source>
        <dbReference type="EMBL" id="CAK0905862.1"/>
    </source>
</evidence>
<evidence type="ECO:0000259" key="2">
    <source>
        <dbReference type="PROSITE" id="PS50222"/>
    </source>
</evidence>